<dbReference type="PROSITE" id="PS50923">
    <property type="entry name" value="SUSHI"/>
    <property type="match status" value="9"/>
</dbReference>
<feature type="disulfide bond" evidence="6">
    <location>
        <begin position="444"/>
        <end position="471"/>
    </location>
</feature>
<dbReference type="Gene3D" id="2.10.70.10">
    <property type="entry name" value="Complement Module, domain 1"/>
    <property type="match status" value="10"/>
</dbReference>
<feature type="domain" description="Sushi" evidence="10">
    <location>
        <begin position="354"/>
        <end position="415"/>
    </location>
</feature>
<feature type="domain" description="Sushi" evidence="10">
    <location>
        <begin position="64"/>
        <end position="120"/>
    </location>
</feature>
<dbReference type="InterPro" id="IPR008979">
    <property type="entry name" value="Galactose-bd-like_sf"/>
</dbReference>
<gene>
    <name evidence="11" type="ORF">PLOB_00022864</name>
</gene>
<evidence type="ECO:0000256" key="5">
    <source>
        <dbReference type="ARBA" id="ARBA00023180"/>
    </source>
</evidence>
<protein>
    <recommendedName>
        <fullName evidence="13">Sushi, von Willebrand factor type A, EGF and pentraxin domain-containing protein 1-like</fullName>
    </recommendedName>
</protein>
<feature type="disulfide bond" evidence="6">
    <location>
        <begin position="249"/>
        <end position="276"/>
    </location>
</feature>
<evidence type="ECO:0000259" key="10">
    <source>
        <dbReference type="PROSITE" id="PS50923"/>
    </source>
</evidence>
<evidence type="ECO:0000313" key="11">
    <source>
        <dbReference type="EMBL" id="CAH3114360.1"/>
    </source>
</evidence>
<proteinExistence type="predicted"/>
<name>A0ABN8NLQ4_9CNID</name>
<dbReference type="CDD" id="cd01450">
    <property type="entry name" value="vWFA_subfamily_ECM"/>
    <property type="match status" value="1"/>
</dbReference>
<dbReference type="Proteomes" id="UP001159405">
    <property type="component" value="Unassembled WGS sequence"/>
</dbReference>
<dbReference type="SUPFAM" id="SSF53300">
    <property type="entry name" value="vWA-like"/>
    <property type="match status" value="2"/>
</dbReference>
<feature type="disulfide bond" evidence="6">
    <location>
        <begin position="92"/>
        <end position="119"/>
    </location>
</feature>
<evidence type="ECO:0000256" key="2">
    <source>
        <dbReference type="ARBA" id="ARBA00022729"/>
    </source>
</evidence>
<organism evidence="11 12">
    <name type="scientific">Porites lobata</name>
    <dbReference type="NCBI Taxonomy" id="104759"/>
    <lineage>
        <taxon>Eukaryota</taxon>
        <taxon>Metazoa</taxon>
        <taxon>Cnidaria</taxon>
        <taxon>Anthozoa</taxon>
        <taxon>Hexacorallia</taxon>
        <taxon>Scleractinia</taxon>
        <taxon>Fungiina</taxon>
        <taxon>Poritidae</taxon>
        <taxon>Porites</taxon>
    </lineage>
</organism>
<comment type="caution">
    <text evidence="6">Lacks conserved residue(s) required for the propagation of feature annotation.</text>
</comment>
<dbReference type="CDD" id="cd00057">
    <property type="entry name" value="FA58C"/>
    <property type="match status" value="1"/>
</dbReference>
<evidence type="ECO:0000256" key="7">
    <source>
        <dbReference type="SAM" id="SignalP"/>
    </source>
</evidence>
<keyword evidence="1 6" id="KW-0768">Sushi</keyword>
<feature type="disulfide bond" evidence="6">
    <location>
        <begin position="149"/>
        <end position="176"/>
    </location>
</feature>
<feature type="domain" description="Sushi" evidence="10">
    <location>
        <begin position="474"/>
        <end position="533"/>
    </location>
</feature>
<dbReference type="Pfam" id="PF00092">
    <property type="entry name" value="VWA"/>
    <property type="match status" value="2"/>
</dbReference>
<feature type="domain" description="F5/8 type C" evidence="8">
    <location>
        <begin position="703"/>
        <end position="853"/>
    </location>
</feature>
<dbReference type="InterPro" id="IPR035976">
    <property type="entry name" value="Sushi/SCR/CCP_sf"/>
</dbReference>
<accession>A0ABN8NLQ4</accession>
<dbReference type="InterPro" id="IPR000436">
    <property type="entry name" value="Sushi_SCR_CCP_dom"/>
</dbReference>
<dbReference type="SMART" id="SM00032">
    <property type="entry name" value="CCP"/>
    <property type="match status" value="10"/>
</dbReference>
<dbReference type="SMART" id="SM00231">
    <property type="entry name" value="FA58C"/>
    <property type="match status" value="1"/>
</dbReference>
<feature type="domain" description="Sushi" evidence="10">
    <location>
        <begin position="279"/>
        <end position="353"/>
    </location>
</feature>
<comment type="caution">
    <text evidence="11">The sequence shown here is derived from an EMBL/GenBank/DDBJ whole genome shotgun (WGS) entry which is preliminary data.</text>
</comment>
<feature type="domain" description="VWFA" evidence="9">
    <location>
        <begin position="876"/>
        <end position="1056"/>
    </location>
</feature>
<dbReference type="InterPro" id="IPR000421">
    <property type="entry name" value="FA58C"/>
</dbReference>
<dbReference type="SMART" id="SM00327">
    <property type="entry name" value="VWA"/>
    <property type="match status" value="2"/>
</dbReference>
<dbReference type="Gene3D" id="3.40.50.410">
    <property type="entry name" value="von Willebrand factor, type A domain"/>
    <property type="match status" value="2"/>
</dbReference>
<keyword evidence="5" id="KW-0325">Glycoprotein</keyword>
<dbReference type="PANTHER" id="PTHR46393:SF7">
    <property type="entry name" value="COMPLEMENT C2"/>
    <property type="match status" value="1"/>
</dbReference>
<dbReference type="PROSITE" id="PS50234">
    <property type="entry name" value="VWFA"/>
    <property type="match status" value="2"/>
</dbReference>
<evidence type="ECO:0000256" key="1">
    <source>
        <dbReference type="ARBA" id="ARBA00022659"/>
    </source>
</evidence>
<keyword evidence="3" id="KW-0677">Repeat</keyword>
<dbReference type="Gene3D" id="2.60.120.260">
    <property type="entry name" value="Galactose-binding domain-like"/>
    <property type="match status" value="1"/>
</dbReference>
<dbReference type="SUPFAM" id="SSF57535">
    <property type="entry name" value="Complement control module/SCR domain"/>
    <property type="match status" value="10"/>
</dbReference>
<dbReference type="PROSITE" id="PS50022">
    <property type="entry name" value="FA58C_3"/>
    <property type="match status" value="1"/>
</dbReference>
<evidence type="ECO:0000256" key="3">
    <source>
        <dbReference type="ARBA" id="ARBA00022737"/>
    </source>
</evidence>
<feature type="chain" id="PRO_5045197507" description="Sushi, von Willebrand factor type A, EGF and pentraxin domain-containing protein 1-like" evidence="7">
    <location>
        <begin position="19"/>
        <end position="1286"/>
    </location>
</feature>
<evidence type="ECO:0000256" key="6">
    <source>
        <dbReference type="PROSITE-ProRule" id="PRU00302"/>
    </source>
</evidence>
<feature type="domain" description="Sushi" evidence="10">
    <location>
        <begin position="416"/>
        <end position="473"/>
    </location>
</feature>
<dbReference type="EMBL" id="CALNXK010000027">
    <property type="protein sequence ID" value="CAH3114360.1"/>
    <property type="molecule type" value="Genomic_DNA"/>
</dbReference>
<dbReference type="Pfam" id="PF00754">
    <property type="entry name" value="F5_F8_type_C"/>
    <property type="match status" value="1"/>
</dbReference>
<keyword evidence="12" id="KW-1185">Reference proteome</keyword>
<evidence type="ECO:0000256" key="4">
    <source>
        <dbReference type="ARBA" id="ARBA00023157"/>
    </source>
</evidence>
<dbReference type="InterPro" id="IPR002035">
    <property type="entry name" value="VWF_A"/>
</dbReference>
<feature type="domain" description="Sushi" evidence="10">
    <location>
        <begin position="221"/>
        <end position="278"/>
    </location>
</feature>
<evidence type="ECO:0008006" key="13">
    <source>
        <dbReference type="Google" id="ProtNLM"/>
    </source>
</evidence>
<feature type="domain" description="VWFA" evidence="9">
    <location>
        <begin position="1085"/>
        <end position="1265"/>
    </location>
</feature>
<dbReference type="SUPFAM" id="SSF49785">
    <property type="entry name" value="Galactose-binding domain-like"/>
    <property type="match status" value="1"/>
</dbReference>
<evidence type="ECO:0000313" key="12">
    <source>
        <dbReference type="Proteomes" id="UP001159405"/>
    </source>
</evidence>
<keyword evidence="4 6" id="KW-1015">Disulfide bond</keyword>
<reference evidence="11 12" key="1">
    <citation type="submission" date="2022-05" db="EMBL/GenBank/DDBJ databases">
        <authorList>
            <consortium name="Genoscope - CEA"/>
            <person name="William W."/>
        </authorList>
    </citation>
    <scope>NUCLEOTIDE SEQUENCE [LARGE SCALE GENOMIC DNA]</scope>
</reference>
<feature type="domain" description="Sushi" evidence="10">
    <location>
        <begin position="649"/>
        <end position="705"/>
    </location>
</feature>
<dbReference type="InterPro" id="IPR036465">
    <property type="entry name" value="vWFA_dom_sf"/>
</dbReference>
<feature type="domain" description="Sushi" evidence="10">
    <location>
        <begin position="121"/>
        <end position="178"/>
    </location>
</feature>
<sequence>MMKYAVVILAVLIQGIQSKNCTRTNTKKDFCAKSCDPSQNSPCKGNRLCLCDGDCGFSCVKADRRCPTPTIPANGRVRGKNTTFGSVIKYRCSSSYKLQGPKTRTCRGNGKWDGETPICKGRCTDPGDISNGRKQGNNYESGQKVKYTCSKGFTMQGSSTLTCKNTGSWNRPKPKCVCKRTNTKAFRYCKKSCNPKRRDCNKNNECVCDGDCGYSCVAKGLTCSRPVQIDNGNRQYTSTKFWSTVKYQCNKPYTLVGAQTRTCRGIRSWDGIEPVCKIICQDPGDITHGSKQSFRRNYDDVYATVGDRVEYNCYPGYKMDGSQLVCDKNGKCFKQLVCNKNGKWSGSKPNCTVPTCGPPQLPPNSELWRSQSGKTSYNYNERVAIKCKSGYFIRGFGYRTCVSSGWTGPKFSCSPKSCGHPGSISNGELKSYVFTFKSKVHYQCIHGYKLVGDKFRQCQANEQWSGRQPKCELIDCGVLPTPDKASKVSETHTRVDGMVRFKCTEKGYEISGSEIRKCLNTGLWSGTTTKCTIISCADPGSPINGKKVNAKNKYNYGDTLKFACNDNYTLEGNRQIKCEETKDWSGALPYCRAPCADPGVPYQGNRIDQDFRHGRTVRFTCPTNYVMEGVAAITCTEGKWNNKKPSCKAPCLDPGSPTNGRITGNDFSHSQSVRYTCNTGFEVDGDQLLNCSDGRWIGNKPRCKECNGRLGLKSKVVKDIDITSSSELSPNHASAFARLDGRGAWCPAQGDKSPYIQITLGEEKLITAMETQGSSYDFSWARRYEVSYLKDGVWRRHQKILIGNRNSRALEKNYFNPVIRTRSIRIYPKDPFVGLVDSSFPFVPCLRLELYGCFAPMPTTPTPVPTTPELCRIPMDITFIIDSSFCESDSKWQRLLNFVRTLVSYFNVSPSGGRIALIPYGSDAKVSLRFDTLTGNLLNGEEVNRIVGNLECQGGSRRIDKALELADKEVLIPSAGMRDVSRPVLVITTGKQTTDQGVYTPLDIASSRLQDKGAAVFVLGIGKDVDPSELKQIASGPNNVFTVGSVEDLDTKANEAKKGICVLALPTPTLTVGPTTPQICPIAMDTTFVIDSSLCDIESNWNRLLYFVQTLVNYFNVSPSGGRVAFVPYGTNASVVLKFNTLTGNNLNGAEVKKRLDGLRCQGNFRRIDKALDLVDKEVLTPAGGLRDLSRVVFVITTGKQTADQGVYLPLEIASSRLQSKGAAVFVLGIGEDVDASELHEIASSPNNVFRVDSFEDLDDRVPTIRRGICKLGGANFLYTDANNNS</sequence>
<evidence type="ECO:0000259" key="9">
    <source>
        <dbReference type="PROSITE" id="PS50234"/>
    </source>
</evidence>
<dbReference type="PANTHER" id="PTHR46393">
    <property type="entry name" value="SUSHI DOMAIN-CONTAINING PROTEIN"/>
    <property type="match status" value="1"/>
</dbReference>
<feature type="disulfide bond" evidence="6">
    <location>
        <begin position="564"/>
        <end position="591"/>
    </location>
</feature>
<dbReference type="CDD" id="cd00033">
    <property type="entry name" value="CCP"/>
    <property type="match status" value="10"/>
</dbReference>
<keyword evidence="2 7" id="KW-0732">Signal</keyword>
<feature type="signal peptide" evidence="7">
    <location>
        <begin position="1"/>
        <end position="18"/>
    </location>
</feature>
<dbReference type="Pfam" id="PF00084">
    <property type="entry name" value="Sushi"/>
    <property type="match status" value="10"/>
</dbReference>
<feature type="domain" description="Sushi" evidence="10">
    <location>
        <begin position="534"/>
        <end position="593"/>
    </location>
</feature>
<evidence type="ECO:0000259" key="8">
    <source>
        <dbReference type="PROSITE" id="PS50022"/>
    </source>
</evidence>